<name>A0A2A9NGV4_9AGAR</name>
<dbReference type="OrthoDB" id="2563669at2759"/>
<dbReference type="Proteomes" id="UP000242287">
    <property type="component" value="Unassembled WGS sequence"/>
</dbReference>
<gene>
    <name evidence="1" type="ORF">AMATHDRAFT_49466</name>
</gene>
<reference evidence="1 2" key="1">
    <citation type="submission" date="2014-02" db="EMBL/GenBank/DDBJ databases">
        <title>Transposable element dynamics among asymbiotic and ectomycorrhizal Amanita fungi.</title>
        <authorList>
            <consortium name="DOE Joint Genome Institute"/>
            <person name="Hess J."/>
            <person name="Skrede I."/>
            <person name="Wolfe B."/>
            <person name="LaButti K."/>
            <person name="Ohm R.A."/>
            <person name="Grigoriev I.V."/>
            <person name="Pringle A."/>
        </authorList>
    </citation>
    <scope>NUCLEOTIDE SEQUENCE [LARGE SCALE GENOMIC DNA]</scope>
    <source>
        <strain evidence="1 2">SKay4041</strain>
    </source>
</reference>
<keyword evidence="2" id="KW-1185">Reference proteome</keyword>
<accession>A0A2A9NGV4</accession>
<protein>
    <submittedName>
        <fullName evidence="1">Uncharacterized protein</fullName>
    </submittedName>
</protein>
<dbReference type="AlphaFoldDB" id="A0A2A9NGV4"/>
<dbReference type="Gene3D" id="2.60.120.260">
    <property type="entry name" value="Galactose-binding domain-like"/>
    <property type="match status" value="1"/>
</dbReference>
<organism evidence="1 2">
    <name type="scientific">Amanita thiersii Skay4041</name>
    <dbReference type="NCBI Taxonomy" id="703135"/>
    <lineage>
        <taxon>Eukaryota</taxon>
        <taxon>Fungi</taxon>
        <taxon>Dikarya</taxon>
        <taxon>Basidiomycota</taxon>
        <taxon>Agaricomycotina</taxon>
        <taxon>Agaricomycetes</taxon>
        <taxon>Agaricomycetidae</taxon>
        <taxon>Agaricales</taxon>
        <taxon>Pluteineae</taxon>
        <taxon>Amanitaceae</taxon>
        <taxon>Amanita</taxon>
    </lineage>
</organism>
<proteinExistence type="predicted"/>
<sequence>MRLNITIPNTSPLLRFAPLQAWSEEEQVMDIPLLDDGYYRPKTYRVTNATVGGVLSFRWNGTGIWLYGGYRKRLGPYNVTLDGRVTSLDGFRAGDEEAGDGLLFGQGDLSTGTEHHLEVRPVWGTFDVDYVRVFRSQSLFAFLRGEQVGFETEIMAVDVSSSVLDAASDNFAYASADADGDDGDDVHVDYHVLTSKYGSATPSGTVTSDSHIRLNYYGIASTFYALSLF</sequence>
<evidence type="ECO:0000313" key="1">
    <source>
        <dbReference type="EMBL" id="PFH48544.1"/>
    </source>
</evidence>
<dbReference type="EMBL" id="KZ302059">
    <property type="protein sequence ID" value="PFH48544.1"/>
    <property type="molecule type" value="Genomic_DNA"/>
</dbReference>
<evidence type="ECO:0000313" key="2">
    <source>
        <dbReference type="Proteomes" id="UP000242287"/>
    </source>
</evidence>